<evidence type="ECO:0000313" key="2">
    <source>
        <dbReference type="EMBL" id="MFC5651481.1"/>
    </source>
</evidence>
<accession>A0ABW0W4Y8</accession>
<reference evidence="3" key="1">
    <citation type="journal article" date="2019" name="Int. J. Syst. Evol. Microbiol.">
        <title>The Global Catalogue of Microorganisms (GCM) 10K type strain sequencing project: providing services to taxonomists for standard genome sequencing and annotation.</title>
        <authorList>
            <consortium name="The Broad Institute Genomics Platform"/>
            <consortium name="The Broad Institute Genome Sequencing Center for Infectious Disease"/>
            <person name="Wu L."/>
            <person name="Ma J."/>
        </authorList>
    </citation>
    <scope>NUCLEOTIDE SEQUENCE [LARGE SCALE GENOMIC DNA]</scope>
    <source>
        <strain evidence="3">CGMCC 1.3240</strain>
    </source>
</reference>
<gene>
    <name evidence="2" type="ORF">ACFPYJ_20665</name>
</gene>
<feature type="chain" id="PRO_5046792634" description="DUF3299 domain-containing protein" evidence="1">
    <location>
        <begin position="25"/>
        <end position="172"/>
    </location>
</feature>
<organism evidence="2 3">
    <name type="scientific">Paenibacillus solisilvae</name>
    <dbReference type="NCBI Taxonomy" id="2486751"/>
    <lineage>
        <taxon>Bacteria</taxon>
        <taxon>Bacillati</taxon>
        <taxon>Bacillota</taxon>
        <taxon>Bacilli</taxon>
        <taxon>Bacillales</taxon>
        <taxon>Paenibacillaceae</taxon>
        <taxon>Paenibacillus</taxon>
    </lineage>
</organism>
<dbReference type="PROSITE" id="PS51257">
    <property type="entry name" value="PROKAR_LIPOPROTEIN"/>
    <property type="match status" value="1"/>
</dbReference>
<proteinExistence type="predicted"/>
<evidence type="ECO:0000313" key="3">
    <source>
        <dbReference type="Proteomes" id="UP001596047"/>
    </source>
</evidence>
<keyword evidence="3" id="KW-1185">Reference proteome</keyword>
<evidence type="ECO:0000256" key="1">
    <source>
        <dbReference type="SAM" id="SignalP"/>
    </source>
</evidence>
<keyword evidence="1" id="KW-0732">Signal</keyword>
<dbReference type="Gene3D" id="2.40.50.870">
    <property type="entry name" value="Protein of unknown function (DUF3299)"/>
    <property type="match status" value="1"/>
</dbReference>
<dbReference type="Proteomes" id="UP001596047">
    <property type="component" value="Unassembled WGS sequence"/>
</dbReference>
<comment type="caution">
    <text evidence="2">The sequence shown here is derived from an EMBL/GenBank/DDBJ whole genome shotgun (WGS) entry which is preliminary data.</text>
</comment>
<feature type="signal peptide" evidence="1">
    <location>
        <begin position="1"/>
        <end position="24"/>
    </location>
</feature>
<evidence type="ECO:0008006" key="4">
    <source>
        <dbReference type="Google" id="ProtNLM"/>
    </source>
</evidence>
<name>A0ABW0W4Y8_9BACL</name>
<dbReference type="EMBL" id="JBHSOW010000078">
    <property type="protein sequence ID" value="MFC5651481.1"/>
    <property type="molecule type" value="Genomic_DNA"/>
</dbReference>
<sequence>MKCFRRSSKLFTAVFLIVILFGCGQNSKEAESQVTGAVKENIPVVVQAKKEYQKLTFDELYSDVETKNLSQKTQELSEQPVLFEGYMAPPLTAEIEFFVLTRYMMEQCPFCAALATWPADIVVVYLPEGEPMEVTDHPLIVKGRLEIGEYKDELTGFVSLVRLYAEKIEVLE</sequence>
<protein>
    <recommendedName>
        <fullName evidence="4">DUF3299 domain-containing protein</fullName>
    </recommendedName>
</protein>
<dbReference type="RefSeq" id="WP_379190109.1">
    <property type="nucleotide sequence ID" value="NZ_JBHSOW010000078.1"/>
</dbReference>